<dbReference type="OrthoDB" id="6262911at2759"/>
<dbReference type="PROSITE" id="PS00028">
    <property type="entry name" value="ZINC_FINGER_C2H2_1"/>
    <property type="match status" value="1"/>
</dbReference>
<feature type="region of interest" description="Disordered" evidence="1">
    <location>
        <begin position="494"/>
        <end position="535"/>
    </location>
</feature>
<evidence type="ECO:0000256" key="1">
    <source>
        <dbReference type="SAM" id="MobiDB-lite"/>
    </source>
</evidence>
<dbReference type="GO" id="GO:0000127">
    <property type="term" value="C:transcription factor TFIIIC complex"/>
    <property type="evidence" value="ECO:0007669"/>
    <property type="project" value="InterPro"/>
</dbReference>
<keyword evidence="4" id="KW-1185">Reference proteome</keyword>
<organism evidence="3 4">
    <name type="scientific">Brachionus calyciflorus</name>
    <dbReference type="NCBI Taxonomy" id="104777"/>
    <lineage>
        <taxon>Eukaryota</taxon>
        <taxon>Metazoa</taxon>
        <taxon>Spiralia</taxon>
        <taxon>Gnathifera</taxon>
        <taxon>Rotifera</taxon>
        <taxon>Eurotatoria</taxon>
        <taxon>Monogononta</taxon>
        <taxon>Pseudotrocha</taxon>
        <taxon>Ploima</taxon>
        <taxon>Brachionidae</taxon>
        <taxon>Brachionus</taxon>
    </lineage>
</organism>
<dbReference type="PANTHER" id="PTHR15180">
    <property type="entry name" value="GENERAL TRANSCRIPTION FACTOR 3C POLYPEPTIDE 1"/>
    <property type="match status" value="1"/>
</dbReference>
<dbReference type="Proteomes" id="UP000663879">
    <property type="component" value="Unassembled WGS sequence"/>
</dbReference>
<dbReference type="InterPro" id="IPR013087">
    <property type="entry name" value="Znf_C2H2_type"/>
</dbReference>
<dbReference type="EMBL" id="CAJNOC010003820">
    <property type="protein sequence ID" value="CAF0999107.1"/>
    <property type="molecule type" value="Genomic_DNA"/>
</dbReference>
<proteinExistence type="predicted"/>
<dbReference type="GO" id="GO:0006384">
    <property type="term" value="P:transcription initiation at RNA polymerase III promoter"/>
    <property type="evidence" value="ECO:0007669"/>
    <property type="project" value="InterPro"/>
</dbReference>
<protein>
    <recommendedName>
        <fullName evidence="2">C2H2-type domain-containing protein</fullName>
    </recommendedName>
</protein>
<evidence type="ECO:0000313" key="4">
    <source>
        <dbReference type="Proteomes" id="UP000663879"/>
    </source>
</evidence>
<feature type="compositionally biased region" description="Basic and acidic residues" evidence="1">
    <location>
        <begin position="498"/>
        <end position="510"/>
    </location>
</feature>
<feature type="compositionally biased region" description="Polar residues" evidence="1">
    <location>
        <begin position="518"/>
        <end position="527"/>
    </location>
</feature>
<feature type="domain" description="C2H2-type" evidence="2">
    <location>
        <begin position="165"/>
        <end position="186"/>
    </location>
</feature>
<dbReference type="GO" id="GO:0042791">
    <property type="term" value="P:5S class rRNA transcription by RNA polymerase III"/>
    <property type="evidence" value="ECO:0007669"/>
    <property type="project" value="TreeGrafter"/>
</dbReference>
<dbReference type="AlphaFoldDB" id="A0A814GNM7"/>
<accession>A0A814GNM7</accession>
<evidence type="ECO:0000313" key="3">
    <source>
        <dbReference type="EMBL" id="CAF0999107.1"/>
    </source>
</evidence>
<dbReference type="GO" id="GO:0003677">
    <property type="term" value="F:DNA binding"/>
    <property type="evidence" value="ECO:0007669"/>
    <property type="project" value="InterPro"/>
</dbReference>
<dbReference type="InterPro" id="IPR044210">
    <property type="entry name" value="Tfc3-like"/>
</dbReference>
<evidence type="ECO:0000259" key="2">
    <source>
        <dbReference type="PROSITE" id="PS00028"/>
    </source>
</evidence>
<gene>
    <name evidence="3" type="ORF">OXX778_LOCUS16310</name>
</gene>
<name>A0A814GNM7_9BILA</name>
<feature type="region of interest" description="Disordered" evidence="1">
    <location>
        <begin position="188"/>
        <end position="240"/>
    </location>
</feature>
<reference evidence="3" key="1">
    <citation type="submission" date="2021-02" db="EMBL/GenBank/DDBJ databases">
        <authorList>
            <person name="Nowell W R."/>
        </authorList>
    </citation>
    <scope>NUCLEOTIDE SEQUENCE</scope>
    <source>
        <strain evidence="3">Ploen Becks lab</strain>
    </source>
</reference>
<sequence>MERRLAIYERIKDTKLNKLTVKQGNVNVKLNLKKDLIDPNVEISDKALEMLEVYIEKNVNISQSSTNETNSINQKIETPTTEKEINCNNDNKNNTELESPKKVKFIIPEIPKIESINKNLLIEQLNQPTESLHTISPLENTNLTSNENQTHSESSSKIEKKELKCRLCKLKISSDRALHEHVSRIHGGKGAFSISKKENTKNSTEIADEDYESSDSDDLESQDENYFSSSSDSKRFKIDKPTLPRPNVAIRVAKVAYYNSKGTINSQNPFKSGIFKNGGIRGNFFSQERLPLRSCKIKMKITSSNIKNFENPDDFLINVHEIIKTDYCDSNKTTSFQSSSIKDQYKDELIINENEIKLFFKSLLDYIPLNNILRLDDLIKKYELELSKLEADYQINTFESIRYIYETVLNSKQLGINLYNLNLETNKQLVKDNLSQIKLSVLNKLLDLLVINHLILKVGVVDRVYVAHEFKKHWVIESYKNQRGRGFFGDEYDDNDSEFSKDDKQESEYIDREEDLSNSDSRPMRSTTMHKEPITKNSKNFKPICIIPRPWRYIDGILNRPVLKKMLESIILYLKSNPNVSFNSISSHFCPVLQPIMTLELLEMLERLKCVKKITLKKENSCDLFSDFNNGSYKITDDDGIQGNELHNYYLNQSSIFNIKKVFPN</sequence>
<feature type="compositionally biased region" description="Acidic residues" evidence="1">
    <location>
        <begin position="206"/>
        <end position="223"/>
    </location>
</feature>
<dbReference type="PANTHER" id="PTHR15180:SF1">
    <property type="entry name" value="GENERAL TRANSCRIPTION FACTOR 3C POLYPEPTIDE 1"/>
    <property type="match status" value="1"/>
</dbReference>
<comment type="caution">
    <text evidence="3">The sequence shown here is derived from an EMBL/GenBank/DDBJ whole genome shotgun (WGS) entry which is preliminary data.</text>
</comment>